<dbReference type="Proteomes" id="UP000587527">
    <property type="component" value="Unassembled WGS sequence"/>
</dbReference>
<dbReference type="EMBL" id="JACHMN010000003">
    <property type="protein sequence ID" value="MBB5874212.1"/>
    <property type="molecule type" value="Genomic_DNA"/>
</dbReference>
<evidence type="ECO:0000256" key="1">
    <source>
        <dbReference type="SAM" id="Phobius"/>
    </source>
</evidence>
<evidence type="ECO:0000313" key="4">
    <source>
        <dbReference type="Proteomes" id="UP000587527"/>
    </source>
</evidence>
<protein>
    <recommendedName>
        <fullName evidence="2">VWFA domain-containing protein</fullName>
    </recommendedName>
</protein>
<dbReference type="Gene3D" id="3.40.50.300">
    <property type="entry name" value="P-loop containing nucleotide triphosphate hydrolases"/>
    <property type="match status" value="1"/>
</dbReference>
<feature type="domain" description="VWFA" evidence="2">
    <location>
        <begin position="1132"/>
        <end position="1284"/>
    </location>
</feature>
<name>A0A841C565_9ACTN</name>
<dbReference type="SUPFAM" id="SSF52540">
    <property type="entry name" value="P-loop containing nucleoside triphosphate hydrolases"/>
    <property type="match status" value="1"/>
</dbReference>
<dbReference type="Pfam" id="PF13519">
    <property type="entry name" value="VWA_2"/>
    <property type="match status" value="1"/>
</dbReference>
<proteinExistence type="predicted"/>
<keyword evidence="1" id="KW-0812">Transmembrane</keyword>
<dbReference type="CDD" id="cd00198">
    <property type="entry name" value="vWFA"/>
    <property type="match status" value="1"/>
</dbReference>
<accession>A0A841C565</accession>
<keyword evidence="1" id="KW-1133">Transmembrane helix</keyword>
<organism evidence="3 4">
    <name type="scientific">Allocatelliglobosispora scoriae</name>
    <dbReference type="NCBI Taxonomy" id="643052"/>
    <lineage>
        <taxon>Bacteria</taxon>
        <taxon>Bacillati</taxon>
        <taxon>Actinomycetota</taxon>
        <taxon>Actinomycetes</taxon>
        <taxon>Micromonosporales</taxon>
        <taxon>Micromonosporaceae</taxon>
        <taxon>Allocatelliglobosispora</taxon>
    </lineage>
</organism>
<feature type="transmembrane region" description="Helical" evidence="1">
    <location>
        <begin position="677"/>
        <end position="701"/>
    </location>
</feature>
<feature type="transmembrane region" description="Helical" evidence="1">
    <location>
        <begin position="470"/>
        <end position="490"/>
    </location>
</feature>
<feature type="transmembrane region" description="Helical" evidence="1">
    <location>
        <begin position="511"/>
        <end position="532"/>
    </location>
</feature>
<reference evidence="3 4" key="1">
    <citation type="submission" date="2020-08" db="EMBL/GenBank/DDBJ databases">
        <title>Sequencing the genomes of 1000 actinobacteria strains.</title>
        <authorList>
            <person name="Klenk H.-P."/>
        </authorList>
    </citation>
    <scope>NUCLEOTIDE SEQUENCE [LARGE SCALE GENOMIC DNA]</scope>
    <source>
        <strain evidence="3 4">DSM 45362</strain>
    </source>
</reference>
<dbReference type="Pfam" id="PF13531">
    <property type="entry name" value="SBP_bac_11"/>
    <property type="match status" value="1"/>
</dbReference>
<dbReference type="Pfam" id="PF05729">
    <property type="entry name" value="NACHT"/>
    <property type="match status" value="1"/>
</dbReference>
<keyword evidence="1" id="KW-0472">Membrane</keyword>
<feature type="transmembrane region" description="Helical" evidence="1">
    <location>
        <begin position="638"/>
        <end position="656"/>
    </location>
</feature>
<dbReference type="InterPro" id="IPR002035">
    <property type="entry name" value="VWF_A"/>
</dbReference>
<dbReference type="SMART" id="SM00327">
    <property type="entry name" value="VWA"/>
    <property type="match status" value="1"/>
</dbReference>
<evidence type="ECO:0000313" key="3">
    <source>
        <dbReference type="EMBL" id="MBB5874212.1"/>
    </source>
</evidence>
<dbReference type="PROSITE" id="PS50234">
    <property type="entry name" value="VWFA"/>
    <property type="match status" value="1"/>
</dbReference>
<dbReference type="SUPFAM" id="SSF53850">
    <property type="entry name" value="Periplasmic binding protein-like II"/>
    <property type="match status" value="1"/>
</dbReference>
<comment type="caution">
    <text evidence="3">The sequence shown here is derived from an EMBL/GenBank/DDBJ whole genome shotgun (WGS) entry which is preliminary data.</text>
</comment>
<sequence>MRGALRRRLWLLAALFVALVSAGALAWWTLFLSGQDRAAADNWSSIASAPAAFASLLLGVLAIMVRQGLRSGRTDEPSPVEALRDLVRVAWAAEVVSQQVFLPRPLRLRWRSATAPGVQAGIAAPSDSGDGAVSGSLGPEPDLGRQAAWQLVRAFEDGGLRQLVVLGEAGAGKSTLAHLFVVASVADAGADSAVAVLLPIAAWVPAESDGRGLGDTIEEWIAARIRDDHPQITPDQADWLVRHHQVIAVLDGLDELPVPLQGRALGHLERAAAAGLRMVVTCRSQEYAAIVAAVGVLPQAVIVEVEPVSLDDAVAYLTEREAVGSSRWQALTATMTADPGGALAQALSTPLMISLTRQVYQRPGTDPGELAALSTGNEIHQRILGRFLPAVYGDRSPVVARWLAHLVPRLQAFPRDPHLAWWRLAKSLPKPLLAILVAVQMLVLSMLLCFGIDAAFTATPEPGSALLAGAVYGTLLGLVAGLQTARAVHAQDEPPRRLPRLRAGLRAVRDVYFVAGALSVISALVLLVGLWLDEDYARQASISIAYLLSGPGHVDRDVVLSILLTVIGVITVLMTASWLGGGQPGIPHRTAPRLRSLPRQLAAGLGIGLLLGLPWAAAGELTAAGVINVFEADVGRGVAAGAAVYVGILVGLVRWLRAPVPPQELLTPDAALRSDRTALLLATVGGAATAALITAAMYRIYGGSWSHPAACLLVGAASGLLVFYGSGSAWLAFTTARIWLAVCRRLPARLPRFLRHAHAAGVLRHAGAFYQVRHELIRAYLPVESRSARSDRSASRLRSALSAGAVRRWAPLIAGAVALSMLPVTAIGIDPRPGTGVLRLLVSGGTAAGLQSILRDADLATGVHVVVSELSTVGIAESVASGDIGRYDALLVASRHAFTPPSLAQAPSVSTARSPIVVGVRPAVAARLGWNAKTPTWSEIGAAMADGSLALGMSNPSTSLEGTLSLASVAAPAGGTAVTAQQELLRRLALGRGVAPSTRSLADRYFDPVGLPVDGLVGYESSLVTANLTHRDREQLALVYPADGSIVADFPLILLNPDSVVRRNYHALAAYLLRPATQVEAMSRTYRRPAVPGLTGLSWAADDGLLTTAAFPQPVVINDLLARFRAARLPANTIYVVDTSGSMNENGRLRSAVGALASVPFGSADRIVLLPFAGTVAQPRSFDLAQAGPSAVEAFRQELSRLVPRGNTATYDALTTAYDIAEALRAEAPDRTTSIVLITDGVPSTGRTFTQFRSSYQLRHLSGDIPTFTVYLGGPAPRELRDLAALTFGQTFDSPAGATAEVLSRIRGW</sequence>
<dbReference type="SUPFAM" id="SSF53300">
    <property type="entry name" value="vWA-like"/>
    <property type="match status" value="1"/>
</dbReference>
<evidence type="ECO:0000259" key="2">
    <source>
        <dbReference type="PROSITE" id="PS50234"/>
    </source>
</evidence>
<gene>
    <name evidence="3" type="ORF">F4553_007646</name>
</gene>
<dbReference type="InterPro" id="IPR027417">
    <property type="entry name" value="P-loop_NTPase"/>
</dbReference>
<feature type="transmembrane region" description="Helical" evidence="1">
    <location>
        <begin position="432"/>
        <end position="458"/>
    </location>
</feature>
<feature type="transmembrane region" description="Helical" evidence="1">
    <location>
        <begin position="809"/>
        <end position="829"/>
    </location>
</feature>
<feature type="transmembrane region" description="Helical" evidence="1">
    <location>
        <begin position="42"/>
        <end position="65"/>
    </location>
</feature>
<dbReference type="Gene3D" id="3.40.50.410">
    <property type="entry name" value="von Willebrand factor, type A domain"/>
    <property type="match status" value="1"/>
</dbReference>
<dbReference type="InterPro" id="IPR036465">
    <property type="entry name" value="vWFA_dom_sf"/>
</dbReference>
<keyword evidence="4" id="KW-1185">Reference proteome</keyword>
<dbReference type="InterPro" id="IPR007111">
    <property type="entry name" value="NACHT_NTPase"/>
</dbReference>
<dbReference type="RefSeq" id="WP_184846158.1">
    <property type="nucleotide sequence ID" value="NZ_JACHMN010000003.1"/>
</dbReference>
<feature type="transmembrane region" description="Helical" evidence="1">
    <location>
        <begin position="601"/>
        <end position="618"/>
    </location>
</feature>
<feature type="transmembrane region" description="Helical" evidence="1">
    <location>
        <begin position="558"/>
        <end position="580"/>
    </location>
</feature>